<dbReference type="EMBL" id="WOCE01000011">
    <property type="protein sequence ID" value="KAE9604269.1"/>
    <property type="molecule type" value="Genomic_DNA"/>
</dbReference>
<evidence type="ECO:0000313" key="3">
    <source>
        <dbReference type="Proteomes" id="UP000447434"/>
    </source>
</evidence>
<dbReference type="Proteomes" id="UP000447434">
    <property type="component" value="Chromosome 11"/>
</dbReference>
<accession>A0A6A4PS12</accession>
<comment type="caution">
    <text evidence="2">The sequence shown here is derived from an EMBL/GenBank/DDBJ whole genome shotgun (WGS) entry which is preliminary data.</text>
</comment>
<keyword evidence="3" id="KW-1185">Reference proteome</keyword>
<reference evidence="3" key="1">
    <citation type="journal article" date="2020" name="Nat. Commun.">
        <title>Genome sequence of the cluster root forming white lupin.</title>
        <authorList>
            <person name="Hufnagel B."/>
            <person name="Marques A."/>
            <person name="Soriano A."/>
            <person name="Marques L."/>
            <person name="Divol F."/>
            <person name="Doumas P."/>
            <person name="Sallet E."/>
            <person name="Mancinotti D."/>
            <person name="Carrere S."/>
            <person name="Marande W."/>
            <person name="Arribat S."/>
            <person name="Keller J."/>
            <person name="Huneau C."/>
            <person name="Blein T."/>
            <person name="Aime D."/>
            <person name="Laguerre M."/>
            <person name="Taylor J."/>
            <person name="Schubert V."/>
            <person name="Nelson M."/>
            <person name="Geu-Flores F."/>
            <person name="Crespi M."/>
            <person name="Gallardo-Guerrero K."/>
            <person name="Delaux P.-M."/>
            <person name="Salse J."/>
            <person name="Berges H."/>
            <person name="Guyot R."/>
            <person name="Gouzy J."/>
            <person name="Peret B."/>
        </authorList>
    </citation>
    <scope>NUCLEOTIDE SEQUENCE [LARGE SCALE GENOMIC DNA]</scope>
    <source>
        <strain evidence="3">cv. Amiga</strain>
    </source>
</reference>
<evidence type="ECO:0000256" key="1">
    <source>
        <dbReference type="SAM" id="Phobius"/>
    </source>
</evidence>
<proteinExistence type="predicted"/>
<sequence>MHYSTFYHVFITNAFTIINIINPHFNLPIKHIKKFKLNILTLSRSPHTYNALLHILSSFHR</sequence>
<keyword evidence="1" id="KW-0472">Membrane</keyword>
<name>A0A6A4PS12_LUPAL</name>
<keyword evidence="1" id="KW-1133">Transmembrane helix</keyword>
<gene>
    <name evidence="2" type="ORF">Lalb_Chr11g0069581</name>
</gene>
<protein>
    <submittedName>
        <fullName evidence="2">Uncharacterized protein</fullName>
    </submittedName>
</protein>
<evidence type="ECO:0000313" key="2">
    <source>
        <dbReference type="EMBL" id="KAE9604269.1"/>
    </source>
</evidence>
<keyword evidence="1" id="KW-0812">Transmembrane</keyword>
<feature type="transmembrane region" description="Helical" evidence="1">
    <location>
        <begin position="6"/>
        <end position="27"/>
    </location>
</feature>
<organism evidence="2 3">
    <name type="scientific">Lupinus albus</name>
    <name type="common">White lupine</name>
    <name type="synonym">Lupinus termis</name>
    <dbReference type="NCBI Taxonomy" id="3870"/>
    <lineage>
        <taxon>Eukaryota</taxon>
        <taxon>Viridiplantae</taxon>
        <taxon>Streptophyta</taxon>
        <taxon>Embryophyta</taxon>
        <taxon>Tracheophyta</taxon>
        <taxon>Spermatophyta</taxon>
        <taxon>Magnoliopsida</taxon>
        <taxon>eudicotyledons</taxon>
        <taxon>Gunneridae</taxon>
        <taxon>Pentapetalae</taxon>
        <taxon>rosids</taxon>
        <taxon>fabids</taxon>
        <taxon>Fabales</taxon>
        <taxon>Fabaceae</taxon>
        <taxon>Papilionoideae</taxon>
        <taxon>50 kb inversion clade</taxon>
        <taxon>genistoids sensu lato</taxon>
        <taxon>core genistoids</taxon>
        <taxon>Genisteae</taxon>
        <taxon>Lupinus</taxon>
    </lineage>
</organism>
<dbReference type="AlphaFoldDB" id="A0A6A4PS12"/>